<keyword evidence="1" id="KW-0175">Coiled coil</keyword>
<feature type="coiled-coil region" evidence="1">
    <location>
        <begin position="126"/>
        <end position="160"/>
    </location>
</feature>
<sequence length="586" mass="66532">MWLAESPITPNVHRHLFLNREKVDLLSLAVRSSIISMKPIIFTALLLLITVHFGRLDVISQVKDLSAALATASGPCVDLLKELNKVAALTATMLKLTGPIGSLIATSVKIGFPEATKEFQAIALLNDSMNNRFDQMDVHVQKAEEKIAALTLDLAYLQNVQMIIVRVKPYFIYILDPHGCCAEADWKTFTNYCKSEVSKPKDAIDYMNQMMDKCEPYEEKTVEKIAILLHSLGEFEQRATTHGEIGSMEWTNTKIALIKSFMKMEASSFGRRVQRLKDELHNSNFSSLFALTEKVEKHIPLHLSSDDCILTTTALKNDFRRSALFAHIRMIKEDLLTLSIMAGVCTNTSTSDVQQRDLVTLTTITKDIFKKLEAWLNAALTKTWPKLTEEHVRQLLHRSTEIVGPGEMATVALKIRQLSNEMGLQRYSHRVLIVEDIELDGGRWSFIENYSEANCVVLRAVRGVHVVITRFDFEQDTNRAQRANEWFSRNKDEISNAIINWHASNKDLPTVFGEVNWALHNQLSNFSLYRNFVLIRREKWLSSSCLIDTANSTVPIRGTHPTENMATALINPFLFDAYCYALFLFL</sequence>
<organism evidence="2 3">
    <name type="scientific">Heterodera trifolii</name>
    <dbReference type="NCBI Taxonomy" id="157864"/>
    <lineage>
        <taxon>Eukaryota</taxon>
        <taxon>Metazoa</taxon>
        <taxon>Ecdysozoa</taxon>
        <taxon>Nematoda</taxon>
        <taxon>Chromadorea</taxon>
        <taxon>Rhabditida</taxon>
        <taxon>Tylenchina</taxon>
        <taxon>Tylenchomorpha</taxon>
        <taxon>Tylenchoidea</taxon>
        <taxon>Heteroderidae</taxon>
        <taxon>Heteroderinae</taxon>
        <taxon>Heterodera</taxon>
    </lineage>
</organism>
<gene>
    <name evidence="2" type="ORF">niasHT_017690</name>
</gene>
<name>A0ABD2L8J8_9BILA</name>
<evidence type="ECO:0000313" key="2">
    <source>
        <dbReference type="EMBL" id="KAL3111463.1"/>
    </source>
</evidence>
<dbReference type="EMBL" id="JBICBT010000506">
    <property type="protein sequence ID" value="KAL3111463.1"/>
    <property type="molecule type" value="Genomic_DNA"/>
</dbReference>
<keyword evidence="3" id="KW-1185">Reference proteome</keyword>
<evidence type="ECO:0008006" key="4">
    <source>
        <dbReference type="Google" id="ProtNLM"/>
    </source>
</evidence>
<dbReference type="AlphaFoldDB" id="A0ABD2L8J8"/>
<proteinExistence type="predicted"/>
<comment type="caution">
    <text evidence="2">The sequence shown here is derived from an EMBL/GenBank/DDBJ whole genome shotgun (WGS) entry which is preliminary data.</text>
</comment>
<dbReference type="Proteomes" id="UP001620626">
    <property type="component" value="Unassembled WGS sequence"/>
</dbReference>
<evidence type="ECO:0000313" key="3">
    <source>
        <dbReference type="Proteomes" id="UP001620626"/>
    </source>
</evidence>
<protein>
    <recommendedName>
        <fullName evidence="4">Fungal N-terminal domain-containing protein</fullName>
    </recommendedName>
</protein>
<reference evidence="2 3" key="1">
    <citation type="submission" date="2024-10" db="EMBL/GenBank/DDBJ databases">
        <authorList>
            <person name="Kim D."/>
        </authorList>
    </citation>
    <scope>NUCLEOTIDE SEQUENCE [LARGE SCALE GENOMIC DNA]</scope>
    <source>
        <strain evidence="2">BH-2024</strain>
    </source>
</reference>
<evidence type="ECO:0000256" key="1">
    <source>
        <dbReference type="SAM" id="Coils"/>
    </source>
</evidence>
<accession>A0ABD2L8J8</accession>